<dbReference type="EMBL" id="JAGXTP010000001">
    <property type="protein sequence ID" value="MBS3847457.1"/>
    <property type="molecule type" value="Genomic_DNA"/>
</dbReference>
<dbReference type="CDD" id="cd01949">
    <property type="entry name" value="GGDEF"/>
    <property type="match status" value="1"/>
</dbReference>
<sequence length="748" mass="82349">MHQKTSTRDRWQFSAAVLLPVVLALVITAASVLAFVVWSTNNIDQRALERQSAMAAQVIESQRETMERELTSVAVWDDAIINTRLAFNQTWVASNLGVWLHDFYGHDAVVIFDGKDDPLYVMTEGVSRTPQAMSPLAPSILPLLDRLRAIRPAPQRPGAPGTARFVSDYGIVSGEPAIMTAMTIVSDTGALTQPQGTEPVLLAVKFLDQATAKQFNRDYLFAGGSFTLVQSNDPDRAVHPILNSSGRFVAFFEWTRERPGMVMLHQTGPAMAAAFIIAAIMISLLLTQLRRSSAALEAGRRLAEHQAAHDQLTGLPNRMSFDGNLVRELANPDNETAHISLFMLDLDRFKQVNDTLGHQAGDELICAVGDRLRAIFGPNTMIARLGGDEFAVLSVNHDRPIDVMEISGRVIESIRRPFTLNRFKAHVGASIGIVMTRGIQAEPSELVRKADIALYEAKAGGRNRAVVYEEHMNELLQLQHTIEAELREALCRDDQLSVVFQPLVDQQSRKVVGAEALSRWYHPKYGQISPARFIPVAENTGLIEALGDVVLRRACELGATVPGRTVAVNISPTQLRNPRFSHQVFDILHQTGMRPLDLELEITESILLDDEHISSQNLRTFRTAGIHIALDDFGTGYSSLSYLKRYPVDRIKIDRSFVSQLSEGHVSVAITQAIVSLAHAMELEVTAEGVETEEQATILGQLGCNTLQGFLFSGGVPAQKITEIFAAPENALISRKQRRALSATANSH</sequence>
<dbReference type="InterPro" id="IPR029787">
    <property type="entry name" value="Nucleotide_cyclase"/>
</dbReference>
<dbReference type="CDD" id="cd01948">
    <property type="entry name" value="EAL"/>
    <property type="match status" value="1"/>
</dbReference>
<dbReference type="InterPro" id="IPR007892">
    <property type="entry name" value="CHASE4"/>
</dbReference>
<organism evidence="4 5">
    <name type="scientific">Devosia litorisediminis</name>
    <dbReference type="NCBI Taxonomy" id="2829817"/>
    <lineage>
        <taxon>Bacteria</taxon>
        <taxon>Pseudomonadati</taxon>
        <taxon>Pseudomonadota</taxon>
        <taxon>Alphaproteobacteria</taxon>
        <taxon>Hyphomicrobiales</taxon>
        <taxon>Devosiaceae</taxon>
        <taxon>Devosia</taxon>
    </lineage>
</organism>
<dbReference type="AlphaFoldDB" id="A0A942E4N9"/>
<name>A0A942E4N9_9HYPH</name>
<dbReference type="SUPFAM" id="SSF141868">
    <property type="entry name" value="EAL domain-like"/>
    <property type="match status" value="1"/>
</dbReference>
<dbReference type="InterPro" id="IPR000160">
    <property type="entry name" value="GGDEF_dom"/>
</dbReference>
<dbReference type="InterPro" id="IPR035919">
    <property type="entry name" value="EAL_sf"/>
</dbReference>
<dbReference type="Pfam" id="PF00563">
    <property type="entry name" value="EAL"/>
    <property type="match status" value="1"/>
</dbReference>
<dbReference type="Gene3D" id="3.20.20.450">
    <property type="entry name" value="EAL domain"/>
    <property type="match status" value="1"/>
</dbReference>
<dbReference type="InterPro" id="IPR043128">
    <property type="entry name" value="Rev_trsase/Diguanyl_cyclase"/>
</dbReference>
<keyword evidence="1" id="KW-1133">Transmembrane helix</keyword>
<dbReference type="NCBIfam" id="TIGR00254">
    <property type="entry name" value="GGDEF"/>
    <property type="match status" value="1"/>
</dbReference>
<comment type="caution">
    <text evidence="4">The sequence shown here is derived from an EMBL/GenBank/DDBJ whole genome shotgun (WGS) entry which is preliminary data.</text>
</comment>
<protein>
    <submittedName>
        <fullName evidence="4">EAL domain-containing protein</fullName>
    </submittedName>
</protein>
<dbReference type="PANTHER" id="PTHR44757:SF4">
    <property type="entry name" value="DIGUANYLATE CYCLASE DGCE-RELATED"/>
    <property type="match status" value="1"/>
</dbReference>
<accession>A0A942E4N9</accession>
<evidence type="ECO:0000259" key="2">
    <source>
        <dbReference type="PROSITE" id="PS50883"/>
    </source>
</evidence>
<dbReference type="RefSeq" id="WP_212657078.1">
    <property type="nucleotide sequence ID" value="NZ_JAGXTP010000001.1"/>
</dbReference>
<keyword evidence="1" id="KW-0812">Transmembrane</keyword>
<dbReference type="SMART" id="SM00267">
    <property type="entry name" value="GGDEF"/>
    <property type="match status" value="1"/>
</dbReference>
<dbReference type="Pfam" id="PF05228">
    <property type="entry name" value="CHASE4"/>
    <property type="match status" value="1"/>
</dbReference>
<dbReference type="SMART" id="SM00052">
    <property type="entry name" value="EAL"/>
    <property type="match status" value="1"/>
</dbReference>
<feature type="domain" description="GGDEF" evidence="3">
    <location>
        <begin position="337"/>
        <end position="470"/>
    </location>
</feature>
<evidence type="ECO:0000259" key="3">
    <source>
        <dbReference type="PROSITE" id="PS50887"/>
    </source>
</evidence>
<dbReference type="PROSITE" id="PS50887">
    <property type="entry name" value="GGDEF"/>
    <property type="match status" value="1"/>
</dbReference>
<feature type="transmembrane region" description="Helical" evidence="1">
    <location>
        <begin position="268"/>
        <end position="286"/>
    </location>
</feature>
<evidence type="ECO:0000256" key="1">
    <source>
        <dbReference type="SAM" id="Phobius"/>
    </source>
</evidence>
<dbReference type="SUPFAM" id="SSF55073">
    <property type="entry name" value="Nucleotide cyclase"/>
    <property type="match status" value="1"/>
</dbReference>
<keyword evidence="5" id="KW-1185">Reference proteome</keyword>
<evidence type="ECO:0000313" key="4">
    <source>
        <dbReference type="EMBL" id="MBS3847457.1"/>
    </source>
</evidence>
<feature type="domain" description="EAL" evidence="2">
    <location>
        <begin position="479"/>
        <end position="729"/>
    </location>
</feature>
<dbReference type="InterPro" id="IPR001633">
    <property type="entry name" value="EAL_dom"/>
</dbReference>
<evidence type="ECO:0000313" key="5">
    <source>
        <dbReference type="Proteomes" id="UP000678281"/>
    </source>
</evidence>
<gene>
    <name evidence="4" type="ORF">KD146_01985</name>
</gene>
<proteinExistence type="predicted"/>
<dbReference type="Gene3D" id="3.30.70.270">
    <property type="match status" value="1"/>
</dbReference>
<keyword evidence="1" id="KW-0472">Membrane</keyword>
<dbReference type="Pfam" id="PF00990">
    <property type="entry name" value="GGDEF"/>
    <property type="match status" value="1"/>
</dbReference>
<reference evidence="4" key="1">
    <citation type="submission" date="2021-04" db="EMBL/GenBank/DDBJ databases">
        <title>Devosia litorisediminis sp. nov., isolated from a sand dune.</title>
        <authorList>
            <person name="Park S."/>
            <person name="Yoon J.-H."/>
        </authorList>
    </citation>
    <scope>NUCLEOTIDE SEQUENCE</scope>
    <source>
        <strain evidence="4">BSSL-BM10</strain>
    </source>
</reference>
<dbReference type="PROSITE" id="PS50883">
    <property type="entry name" value="EAL"/>
    <property type="match status" value="1"/>
</dbReference>
<dbReference type="Proteomes" id="UP000678281">
    <property type="component" value="Unassembled WGS sequence"/>
</dbReference>
<dbReference type="InterPro" id="IPR052155">
    <property type="entry name" value="Biofilm_reg_signaling"/>
</dbReference>
<dbReference type="PANTHER" id="PTHR44757">
    <property type="entry name" value="DIGUANYLATE CYCLASE DGCP"/>
    <property type="match status" value="1"/>
</dbReference>